<dbReference type="EMBL" id="JACHJN010000011">
    <property type="protein sequence ID" value="MBB5959583.1"/>
    <property type="molecule type" value="Genomic_DNA"/>
</dbReference>
<feature type="transmembrane region" description="Helical" evidence="2">
    <location>
        <begin position="517"/>
        <end position="536"/>
    </location>
</feature>
<accession>A0A841CRT5</accession>
<keyword evidence="2" id="KW-0812">Transmembrane</keyword>
<evidence type="ECO:0000313" key="4">
    <source>
        <dbReference type="Proteomes" id="UP000547510"/>
    </source>
</evidence>
<proteinExistence type="predicted"/>
<feature type="compositionally biased region" description="Basic and acidic residues" evidence="1">
    <location>
        <begin position="300"/>
        <end position="316"/>
    </location>
</feature>
<dbReference type="RefSeq" id="WP_184696588.1">
    <property type="nucleotide sequence ID" value="NZ_JACHJN010000011.1"/>
</dbReference>
<gene>
    <name evidence="3" type="ORF">FHS29_006204</name>
</gene>
<organism evidence="3 4">
    <name type="scientific">Saccharothrix tamanrassetensis</name>
    <dbReference type="NCBI Taxonomy" id="1051531"/>
    <lineage>
        <taxon>Bacteria</taxon>
        <taxon>Bacillati</taxon>
        <taxon>Actinomycetota</taxon>
        <taxon>Actinomycetes</taxon>
        <taxon>Pseudonocardiales</taxon>
        <taxon>Pseudonocardiaceae</taxon>
        <taxon>Saccharothrix</taxon>
    </lineage>
</organism>
<comment type="caution">
    <text evidence="3">The sequence shown here is derived from an EMBL/GenBank/DDBJ whole genome shotgun (WGS) entry which is preliminary data.</text>
</comment>
<dbReference type="AlphaFoldDB" id="A0A841CRT5"/>
<evidence type="ECO:0000313" key="3">
    <source>
        <dbReference type="EMBL" id="MBB5959583.1"/>
    </source>
</evidence>
<evidence type="ECO:0000256" key="2">
    <source>
        <dbReference type="SAM" id="Phobius"/>
    </source>
</evidence>
<keyword evidence="2" id="KW-0472">Membrane</keyword>
<feature type="region of interest" description="Disordered" evidence="1">
    <location>
        <begin position="291"/>
        <end position="323"/>
    </location>
</feature>
<name>A0A841CRT5_9PSEU</name>
<keyword evidence="4" id="KW-1185">Reference proteome</keyword>
<evidence type="ECO:0000256" key="1">
    <source>
        <dbReference type="SAM" id="MobiDB-lite"/>
    </source>
</evidence>
<reference evidence="3 4" key="1">
    <citation type="submission" date="2020-08" db="EMBL/GenBank/DDBJ databases">
        <title>Genomic Encyclopedia of Type Strains, Phase III (KMG-III): the genomes of soil and plant-associated and newly described type strains.</title>
        <authorList>
            <person name="Whitman W."/>
        </authorList>
    </citation>
    <scope>NUCLEOTIDE SEQUENCE [LARGE SCALE GENOMIC DNA]</scope>
    <source>
        <strain evidence="3 4">CECT 8640</strain>
    </source>
</reference>
<dbReference type="Proteomes" id="UP000547510">
    <property type="component" value="Unassembled WGS sequence"/>
</dbReference>
<sequence>MRHVDQFLFGFRSGEMGVVSSSLAHDFRAECVWADRLTRHARVQPSQLGDRSYAPATSWSYLEFGNGEAALLRRSNGAEAGRNHAHALVGAAVDLHSNAHALWQWPGWLDAPGPVAPTRLAVADLIAERDGTSAGFDRRCAAHENLVVPLVRAVLADPSVRLSVVAAPEEAVPDLVWLLRRIAEPFSSVARTFSTYEYSDDRAVPDLPGVVFLPTTPSAGETEHRRVFLTDTPPPDDPTWTAARALVKRYLSVATAGRSDEYRTWLVRQVAEEPDERAAAARLVTALAGRSTAPAPAPVRHRDEVDRVPTTRRPPDPVRNTKRGKAVPVRNRADLGDPGLVEAIARDDGTAAVADLLEEMSHRIGWVRDRRKVREALYRNDFLIEALAAALPGNSLGQWRAFRVVLEFGYGPDGADLARRGHLTALHRHVVPGPDNNVFPHVVREFAIRHGRGREFDELLGWETRRRYPVPPELGATAAVPPLAAYVRPRAPGPPRGAVALRYRWDSFVTTPLGNQVALVALVAAALLAAGFIAGWSL</sequence>
<keyword evidence="2" id="KW-1133">Transmembrane helix</keyword>
<protein>
    <submittedName>
        <fullName evidence="3">Uncharacterized protein</fullName>
    </submittedName>
</protein>